<sequence length="328" mass="36822">MKMILEASEKVFLLGICAFSLTNCFNGHVRKAQDANASVSYIPEAPDYDDSIMWITADGDQHGTGADVFYVVSTWEEDWMTADSIVCHYADVWNPKHRERMAIEMNKAAGYMSPGNRFYAPFYRHTTIDAFMMESEDSVLNRARMAMDDVCAAFDYFQAQRDQSRPLIIAGFSQGGMAVVELLKHMSDETYGQLAAAYVLGYKVTPEDTLQTKHIKAAQGADDTGVTICYNTVKDVKYINSIIAASCIGINPVNWRTDSTPATLHDTITVTLEPERHVLVVTGYSGSEYPAYKNFINVGDIHSCEPWLYSECIKKNMALRAKAWRMRN</sequence>
<proteinExistence type="predicted"/>
<evidence type="ECO:0008006" key="3">
    <source>
        <dbReference type="Google" id="ProtNLM"/>
    </source>
</evidence>
<dbReference type="Gene3D" id="3.40.50.1820">
    <property type="entry name" value="alpha/beta hydrolase"/>
    <property type="match status" value="1"/>
</dbReference>
<gene>
    <name evidence="1" type="ORF">SAMN04487901_1127</name>
</gene>
<dbReference type="AlphaFoldDB" id="A0A1G7XYG3"/>
<dbReference type="SUPFAM" id="SSF53474">
    <property type="entry name" value="alpha/beta-Hydrolases"/>
    <property type="match status" value="1"/>
</dbReference>
<reference evidence="2" key="1">
    <citation type="submission" date="2016-10" db="EMBL/GenBank/DDBJ databases">
        <authorList>
            <person name="Varghese N."/>
            <person name="Submissions S."/>
        </authorList>
    </citation>
    <scope>NUCLEOTIDE SEQUENCE [LARGE SCALE GENOMIC DNA]</scope>
    <source>
        <strain evidence="2">BP1-148</strain>
    </source>
</reference>
<dbReference type="Pfam" id="PF11288">
    <property type="entry name" value="DUF3089"/>
    <property type="match status" value="1"/>
</dbReference>
<name>A0A1G7XYG3_9BACT</name>
<dbReference type="Proteomes" id="UP000198779">
    <property type="component" value="Unassembled WGS sequence"/>
</dbReference>
<evidence type="ECO:0000313" key="1">
    <source>
        <dbReference type="EMBL" id="SDG89187.1"/>
    </source>
</evidence>
<organism evidence="1 2">
    <name type="scientific">Prevotella communis</name>
    <dbReference type="NCBI Taxonomy" id="2913614"/>
    <lineage>
        <taxon>Bacteria</taxon>
        <taxon>Pseudomonadati</taxon>
        <taxon>Bacteroidota</taxon>
        <taxon>Bacteroidia</taxon>
        <taxon>Bacteroidales</taxon>
        <taxon>Prevotellaceae</taxon>
        <taxon>Prevotella</taxon>
    </lineage>
</organism>
<dbReference type="InterPro" id="IPR029058">
    <property type="entry name" value="AB_hydrolase_fold"/>
</dbReference>
<keyword evidence="2" id="KW-1185">Reference proteome</keyword>
<protein>
    <recommendedName>
        <fullName evidence="3">DUF3089 domain-containing protein</fullName>
    </recommendedName>
</protein>
<dbReference type="RefSeq" id="WP_176944308.1">
    <property type="nucleotide sequence ID" value="NZ_FNCQ01000012.1"/>
</dbReference>
<dbReference type="InterPro" id="IPR021440">
    <property type="entry name" value="DUF3089"/>
</dbReference>
<accession>A0A1G7XYG3</accession>
<dbReference type="STRING" id="645274.SAMN04487901_1127"/>
<evidence type="ECO:0000313" key="2">
    <source>
        <dbReference type="Proteomes" id="UP000198779"/>
    </source>
</evidence>
<dbReference type="EMBL" id="FNCQ01000012">
    <property type="protein sequence ID" value="SDG89187.1"/>
    <property type="molecule type" value="Genomic_DNA"/>
</dbReference>